<dbReference type="Proteomes" id="UP001144978">
    <property type="component" value="Unassembled WGS sequence"/>
</dbReference>
<reference evidence="1" key="1">
    <citation type="submission" date="2022-08" db="EMBL/GenBank/DDBJ databases">
        <title>Genome Sequence of Pycnoporus sanguineus.</title>
        <authorList>
            <person name="Buettner E."/>
        </authorList>
    </citation>
    <scope>NUCLEOTIDE SEQUENCE</scope>
    <source>
        <strain evidence="1">CG-C14</strain>
    </source>
</reference>
<gene>
    <name evidence="1" type="ORF">NUW54_g12088</name>
</gene>
<evidence type="ECO:0000313" key="2">
    <source>
        <dbReference type="Proteomes" id="UP001144978"/>
    </source>
</evidence>
<keyword evidence="2" id="KW-1185">Reference proteome</keyword>
<dbReference type="EMBL" id="JANSHE010004996">
    <property type="protein sequence ID" value="KAJ2973316.1"/>
    <property type="molecule type" value="Genomic_DNA"/>
</dbReference>
<evidence type="ECO:0000313" key="1">
    <source>
        <dbReference type="EMBL" id="KAJ2973316.1"/>
    </source>
</evidence>
<organism evidence="1 2">
    <name type="scientific">Trametes sanguinea</name>
    <dbReference type="NCBI Taxonomy" id="158606"/>
    <lineage>
        <taxon>Eukaryota</taxon>
        <taxon>Fungi</taxon>
        <taxon>Dikarya</taxon>
        <taxon>Basidiomycota</taxon>
        <taxon>Agaricomycotina</taxon>
        <taxon>Agaricomycetes</taxon>
        <taxon>Polyporales</taxon>
        <taxon>Polyporaceae</taxon>
        <taxon>Trametes</taxon>
    </lineage>
</organism>
<protein>
    <submittedName>
        <fullName evidence="1">Uncharacterized protein</fullName>
    </submittedName>
</protein>
<name>A0ACC1N4A0_9APHY</name>
<proteinExistence type="predicted"/>
<accession>A0ACC1N4A0</accession>
<sequence length="125" mass="13143">MTPKASTFGDISLPPHAKFNFPPNLNYSSCTSTSESHLGLNNPVLPGSSQLSSPGADLSSQPQPPAFDPMWGPLSHEPFVHPGSSDASGTSPHEDANNSPFAPIELSGPIDFDSLHFPSLFQGSE</sequence>
<comment type="caution">
    <text evidence="1">The sequence shown here is derived from an EMBL/GenBank/DDBJ whole genome shotgun (WGS) entry which is preliminary data.</text>
</comment>